<feature type="transmembrane region" description="Helical" evidence="1">
    <location>
        <begin position="31"/>
        <end position="53"/>
    </location>
</feature>
<keyword evidence="1" id="KW-0812">Transmembrane</keyword>
<evidence type="ECO:0000256" key="1">
    <source>
        <dbReference type="SAM" id="Phobius"/>
    </source>
</evidence>
<reference evidence="2 3" key="1">
    <citation type="submission" date="2021-01" db="EMBL/GenBank/DDBJ databases">
        <title>Whole genome shotgun sequence of Planotetraspora kaengkrachanensis NBRC 104272.</title>
        <authorList>
            <person name="Komaki H."/>
            <person name="Tamura T."/>
        </authorList>
    </citation>
    <scope>NUCLEOTIDE SEQUENCE [LARGE SCALE GENOMIC DNA]</scope>
    <source>
        <strain evidence="2 3">NBRC 104272</strain>
    </source>
</reference>
<gene>
    <name evidence="2" type="ORF">Pka01_27260</name>
</gene>
<dbReference type="RefSeq" id="WP_203883041.1">
    <property type="nucleotide sequence ID" value="NZ_BAABHH010000016.1"/>
</dbReference>
<proteinExistence type="predicted"/>
<evidence type="ECO:0000313" key="2">
    <source>
        <dbReference type="EMBL" id="GIG79599.1"/>
    </source>
</evidence>
<keyword evidence="3" id="KW-1185">Reference proteome</keyword>
<sequence length="77" mass="8254">MSNGIRLLISGVAGVATIFLTIFVFELAGSLHWASPANSIPGLAGIILGVVAFQQCRKTLARSFAPDELVRESRRLK</sequence>
<name>A0A8J3M514_9ACTN</name>
<keyword evidence="1" id="KW-0472">Membrane</keyword>
<dbReference type="Proteomes" id="UP000630097">
    <property type="component" value="Unassembled WGS sequence"/>
</dbReference>
<protein>
    <submittedName>
        <fullName evidence="2">Uncharacterized protein</fullName>
    </submittedName>
</protein>
<comment type="caution">
    <text evidence="2">The sequence shown here is derived from an EMBL/GenBank/DDBJ whole genome shotgun (WGS) entry which is preliminary data.</text>
</comment>
<organism evidence="2 3">
    <name type="scientific">Planotetraspora kaengkrachanensis</name>
    <dbReference type="NCBI Taxonomy" id="575193"/>
    <lineage>
        <taxon>Bacteria</taxon>
        <taxon>Bacillati</taxon>
        <taxon>Actinomycetota</taxon>
        <taxon>Actinomycetes</taxon>
        <taxon>Streptosporangiales</taxon>
        <taxon>Streptosporangiaceae</taxon>
        <taxon>Planotetraspora</taxon>
    </lineage>
</organism>
<evidence type="ECO:0000313" key="3">
    <source>
        <dbReference type="Proteomes" id="UP000630097"/>
    </source>
</evidence>
<dbReference type="AlphaFoldDB" id="A0A8J3M514"/>
<accession>A0A8J3M514</accession>
<feature type="transmembrane region" description="Helical" evidence="1">
    <location>
        <begin position="7"/>
        <end position="25"/>
    </location>
</feature>
<dbReference type="EMBL" id="BONV01000009">
    <property type="protein sequence ID" value="GIG79599.1"/>
    <property type="molecule type" value="Genomic_DNA"/>
</dbReference>
<keyword evidence="1" id="KW-1133">Transmembrane helix</keyword>